<dbReference type="SMART" id="SM00507">
    <property type="entry name" value="HNHc"/>
    <property type="match status" value="1"/>
</dbReference>
<evidence type="ECO:0000313" key="3">
    <source>
        <dbReference type="EMBL" id="MDC9597129.1"/>
    </source>
</evidence>
<evidence type="ECO:0000313" key="4">
    <source>
        <dbReference type="Proteomes" id="UP001220225"/>
    </source>
</evidence>
<reference evidence="3 4" key="1">
    <citation type="submission" date="2023-02" db="EMBL/GenBank/DDBJ databases">
        <title>Entomopathogenic bacteria.</title>
        <authorList>
            <person name="Machado R.A."/>
        </authorList>
    </citation>
    <scope>NUCLEOTIDE SEQUENCE [LARGE SCALE GENOMIC DNA]</scope>
    <source>
        <strain evidence="3 4">XENO-2</strain>
    </source>
</reference>
<gene>
    <name evidence="3" type="ORF">PSI14_09735</name>
</gene>
<feature type="region of interest" description="Disordered" evidence="1">
    <location>
        <begin position="75"/>
        <end position="99"/>
    </location>
</feature>
<feature type="domain" description="HNH nuclease" evidence="2">
    <location>
        <begin position="22"/>
        <end position="78"/>
    </location>
</feature>
<sequence length="114" mass="12984">MSFSPQIINQVWNKAYFVDSTNEANGYREDQCGAWIQKNAYGNRNDKYGWEIDHITPKSNGGTDQLSNLRPLHWGNNAARQNGRLNTNKPAVRANGTKNEKLTQATFGEVYFEM</sequence>
<protein>
    <submittedName>
        <fullName evidence="3">HNH endonuclease signature motif containing protein</fullName>
    </submittedName>
</protein>
<keyword evidence="4" id="KW-1185">Reference proteome</keyword>
<dbReference type="Pfam" id="PF01844">
    <property type="entry name" value="HNH"/>
    <property type="match status" value="1"/>
</dbReference>
<accession>A0ABT5LRS9</accession>
<dbReference type="InterPro" id="IPR002711">
    <property type="entry name" value="HNH"/>
</dbReference>
<evidence type="ECO:0000256" key="1">
    <source>
        <dbReference type="SAM" id="MobiDB-lite"/>
    </source>
</evidence>
<proteinExistence type="predicted"/>
<evidence type="ECO:0000259" key="2">
    <source>
        <dbReference type="SMART" id="SM00507"/>
    </source>
</evidence>
<keyword evidence="3" id="KW-0540">Nuclease</keyword>
<name>A0ABT5LRS9_9GAMM</name>
<comment type="caution">
    <text evidence="3">The sequence shown here is derived from an EMBL/GenBank/DDBJ whole genome shotgun (WGS) entry which is preliminary data.</text>
</comment>
<dbReference type="CDD" id="cd00085">
    <property type="entry name" value="HNHc"/>
    <property type="match status" value="1"/>
</dbReference>
<organism evidence="3 4">
    <name type="scientific">Xenorhabdus anantnagensis</name>
    <dbReference type="NCBI Taxonomy" id="3025875"/>
    <lineage>
        <taxon>Bacteria</taxon>
        <taxon>Pseudomonadati</taxon>
        <taxon>Pseudomonadota</taxon>
        <taxon>Gammaproteobacteria</taxon>
        <taxon>Enterobacterales</taxon>
        <taxon>Morganellaceae</taxon>
        <taxon>Xenorhabdus</taxon>
    </lineage>
</organism>
<keyword evidence="3" id="KW-0378">Hydrolase</keyword>
<dbReference type="RefSeq" id="WP_273575713.1">
    <property type="nucleotide sequence ID" value="NZ_JAQRFN010000010.1"/>
</dbReference>
<keyword evidence="3" id="KW-0255">Endonuclease</keyword>
<dbReference type="Gene3D" id="1.10.30.50">
    <property type="match status" value="1"/>
</dbReference>
<dbReference type="Proteomes" id="UP001220225">
    <property type="component" value="Unassembled WGS sequence"/>
</dbReference>
<feature type="compositionally biased region" description="Polar residues" evidence="1">
    <location>
        <begin position="78"/>
        <end position="89"/>
    </location>
</feature>
<dbReference type="InterPro" id="IPR003615">
    <property type="entry name" value="HNH_nuc"/>
</dbReference>
<dbReference type="EMBL" id="JAQRFN010000010">
    <property type="protein sequence ID" value="MDC9597129.1"/>
    <property type="molecule type" value="Genomic_DNA"/>
</dbReference>
<dbReference type="GO" id="GO:0004519">
    <property type="term" value="F:endonuclease activity"/>
    <property type="evidence" value="ECO:0007669"/>
    <property type="project" value="UniProtKB-KW"/>
</dbReference>